<name>A0ACC1N432_9PEZI</name>
<protein>
    <submittedName>
        <fullName evidence="1">Uncharacterized protein</fullName>
    </submittedName>
</protein>
<dbReference type="EMBL" id="JAPDGR010002825">
    <property type="protein sequence ID" value="KAJ2974045.1"/>
    <property type="molecule type" value="Genomic_DNA"/>
</dbReference>
<keyword evidence="2" id="KW-1185">Reference proteome</keyword>
<dbReference type="Proteomes" id="UP001143856">
    <property type="component" value="Unassembled WGS sequence"/>
</dbReference>
<evidence type="ECO:0000313" key="2">
    <source>
        <dbReference type="Proteomes" id="UP001143856"/>
    </source>
</evidence>
<organism evidence="1 2">
    <name type="scientific">Xylaria curta</name>
    <dbReference type="NCBI Taxonomy" id="42375"/>
    <lineage>
        <taxon>Eukaryota</taxon>
        <taxon>Fungi</taxon>
        <taxon>Dikarya</taxon>
        <taxon>Ascomycota</taxon>
        <taxon>Pezizomycotina</taxon>
        <taxon>Sordariomycetes</taxon>
        <taxon>Xylariomycetidae</taxon>
        <taxon>Xylariales</taxon>
        <taxon>Xylariaceae</taxon>
        <taxon>Xylaria</taxon>
    </lineage>
</organism>
<comment type="caution">
    <text evidence="1">The sequence shown here is derived from an EMBL/GenBank/DDBJ whole genome shotgun (WGS) entry which is preliminary data.</text>
</comment>
<proteinExistence type="predicted"/>
<gene>
    <name evidence="1" type="ORF">NUW58_g8786</name>
</gene>
<sequence length="373" mass="39627">MMLPTLTALVALGSMVTAAPAPAPSVSHKLLIGGPAQIFTYDYAGAFQKTSNYTASGAAFSWMRYKASTNTLYATDENAASINEFTLDAQSKSNIAFRSLANGSQGVVYLEFNQDQTRMFGASYGGGTVDTWDTSDSLKLIKSVNITTGSIGPSPQQKQHRAHQAILDPTGRYVIVPDLGADQFVVMDIKDDSYKVTNNVTLSPGYGPRHGSFVGAEGSTFFIVVCELSNMAVLYEAELNSRLRPTNASTAAAGAIFVAANNKDVYISNRLTGDDQDNIAHFVFDGKAKTLTHAESTRSGGILPRSISLSTDKEQSLLFVANQGGELGLAVFGRCAKSGLLTPKPVASIDMKDLIPAGTKPEEKLGPQFIAAI</sequence>
<accession>A0ACC1N432</accession>
<evidence type="ECO:0000313" key="1">
    <source>
        <dbReference type="EMBL" id="KAJ2974045.1"/>
    </source>
</evidence>
<reference evidence="1" key="1">
    <citation type="submission" date="2022-10" db="EMBL/GenBank/DDBJ databases">
        <title>Genome Sequence of Xylaria curta.</title>
        <authorList>
            <person name="Buettner E."/>
        </authorList>
    </citation>
    <scope>NUCLEOTIDE SEQUENCE</scope>
    <source>
        <strain evidence="1">Babe10</strain>
    </source>
</reference>